<keyword evidence="2" id="KW-0812">Transmembrane</keyword>
<dbReference type="Gene3D" id="1.20.1640.10">
    <property type="entry name" value="Multidrug efflux transporter AcrB transmembrane domain"/>
    <property type="match status" value="2"/>
</dbReference>
<dbReference type="Gene3D" id="3.30.2090.10">
    <property type="entry name" value="Multidrug efflux transporter AcrB TolC docking domain, DN and DC subdomains"/>
    <property type="match status" value="1"/>
</dbReference>
<gene>
    <name evidence="3" type="ORF">IPP58_01895</name>
</gene>
<feature type="transmembrane region" description="Helical" evidence="2">
    <location>
        <begin position="322"/>
        <end position="344"/>
    </location>
</feature>
<organism evidence="3 4">
    <name type="scientific">Candidatus Geothrix skivensis</name>
    <dbReference type="NCBI Taxonomy" id="2954439"/>
    <lineage>
        <taxon>Bacteria</taxon>
        <taxon>Pseudomonadati</taxon>
        <taxon>Acidobacteriota</taxon>
        <taxon>Holophagae</taxon>
        <taxon>Holophagales</taxon>
        <taxon>Holophagaceae</taxon>
        <taxon>Geothrix</taxon>
    </lineage>
</organism>
<dbReference type="InterPro" id="IPR001036">
    <property type="entry name" value="Acrflvin-R"/>
</dbReference>
<evidence type="ECO:0000313" key="3">
    <source>
        <dbReference type="EMBL" id="MBK9795250.1"/>
    </source>
</evidence>
<dbReference type="SUPFAM" id="SSF82714">
    <property type="entry name" value="Multidrug efflux transporter AcrB TolC docking domain, DN and DC subdomains"/>
    <property type="match status" value="1"/>
</dbReference>
<protein>
    <submittedName>
        <fullName evidence="3">Efflux RND transporter permease subunit</fullName>
    </submittedName>
</protein>
<dbReference type="InterPro" id="IPR027463">
    <property type="entry name" value="AcrB_DN_DC_subdom"/>
</dbReference>
<dbReference type="SUPFAM" id="SSF82866">
    <property type="entry name" value="Multidrug efflux transporter AcrB transmembrane domain"/>
    <property type="match status" value="1"/>
</dbReference>
<dbReference type="AlphaFoldDB" id="A0A9D7SDB5"/>
<accession>A0A9D7SDB5</accession>
<dbReference type="SUPFAM" id="SSF82693">
    <property type="entry name" value="Multidrug efflux transporter AcrB pore domain, PN1, PN2, PC1 and PC2 subdomains"/>
    <property type="match status" value="1"/>
</dbReference>
<feature type="transmembrane region" description="Helical" evidence="2">
    <location>
        <begin position="199"/>
        <end position="216"/>
    </location>
</feature>
<sequence length="424" mass="46356">MVKPDAKHAGMNDRELTRIAEDFLKRRIENIPGVGKVDPAGVSTREILVQIDPQKLEAKGLALQAVKSALASDTMAIPSGNLLQGSREVSVKVDAKARSVDDFNPRDRGQQGRPPHRAAGSGQGCGWHQEKRSLARLDGKDVVALEIQRQTGGNTVAMVTAVEKALHELKPELQKQGVEVVTAKDNARFIINNVEDVNISIYVGGLLTVIIVFFFLKSWRSTLITSLTLPVSVISTFIVMRALDFTLNTMTLMGLSLAIGILIDDAIVVRENITRHAEMGKDHVTAAREGTAEIGPAVIATTLSILAVFVPVAFMGGIVGKFFFPFGIVVAFAVAVSLFVSFTLDPMLSAVWPDPEHEKSADGHVHYKGRNWIMRSVEAFGRVLDRWEQFYKKAIEWALEHRWTVMGAGRGQLLPGHWAAAPIT</sequence>
<dbReference type="Proteomes" id="UP000886657">
    <property type="component" value="Unassembled WGS sequence"/>
</dbReference>
<dbReference type="GO" id="GO:0005886">
    <property type="term" value="C:plasma membrane"/>
    <property type="evidence" value="ECO:0007669"/>
    <property type="project" value="TreeGrafter"/>
</dbReference>
<reference evidence="3" key="1">
    <citation type="submission" date="2020-10" db="EMBL/GenBank/DDBJ databases">
        <title>Connecting structure to function with the recovery of over 1000 high-quality activated sludge metagenome-assembled genomes encoding full-length rRNA genes using long-read sequencing.</title>
        <authorList>
            <person name="Singleton C.M."/>
            <person name="Petriglieri F."/>
            <person name="Kristensen J.M."/>
            <person name="Kirkegaard R.H."/>
            <person name="Michaelsen T.Y."/>
            <person name="Andersen M.H."/>
            <person name="Karst S.M."/>
            <person name="Dueholm M.S."/>
            <person name="Nielsen P.H."/>
            <person name="Albertsen M."/>
        </authorList>
    </citation>
    <scope>NUCLEOTIDE SEQUENCE</scope>
    <source>
        <strain evidence="3">Skiv_18-Q3-R9-52_MAXAC.067</strain>
    </source>
</reference>
<evidence type="ECO:0000313" key="4">
    <source>
        <dbReference type="Proteomes" id="UP000886657"/>
    </source>
</evidence>
<dbReference type="PANTHER" id="PTHR32063:SF0">
    <property type="entry name" value="SWARMING MOTILITY PROTEIN SWRC"/>
    <property type="match status" value="1"/>
</dbReference>
<dbReference type="PANTHER" id="PTHR32063">
    <property type="match status" value="1"/>
</dbReference>
<dbReference type="PRINTS" id="PR00702">
    <property type="entry name" value="ACRIFLAVINRP"/>
</dbReference>
<feature type="transmembrane region" description="Helical" evidence="2">
    <location>
        <begin position="290"/>
        <end position="316"/>
    </location>
</feature>
<dbReference type="GO" id="GO:0042910">
    <property type="term" value="F:xenobiotic transmembrane transporter activity"/>
    <property type="evidence" value="ECO:0007669"/>
    <property type="project" value="TreeGrafter"/>
</dbReference>
<feature type="compositionally biased region" description="Basic and acidic residues" evidence="1">
    <location>
        <begin position="96"/>
        <end position="110"/>
    </location>
</feature>
<keyword evidence="2" id="KW-1133">Transmembrane helix</keyword>
<dbReference type="EMBL" id="JADKIO010000004">
    <property type="protein sequence ID" value="MBK9795250.1"/>
    <property type="molecule type" value="Genomic_DNA"/>
</dbReference>
<evidence type="ECO:0000256" key="2">
    <source>
        <dbReference type="SAM" id="Phobius"/>
    </source>
</evidence>
<evidence type="ECO:0000256" key="1">
    <source>
        <dbReference type="SAM" id="MobiDB-lite"/>
    </source>
</evidence>
<feature type="transmembrane region" description="Helical" evidence="2">
    <location>
        <begin position="223"/>
        <end position="243"/>
    </location>
</feature>
<comment type="caution">
    <text evidence="3">The sequence shown here is derived from an EMBL/GenBank/DDBJ whole genome shotgun (WGS) entry which is preliminary data.</text>
</comment>
<dbReference type="Gene3D" id="3.30.70.1320">
    <property type="entry name" value="Multidrug efflux transporter AcrB pore domain like"/>
    <property type="match status" value="1"/>
</dbReference>
<keyword evidence="2" id="KW-0472">Membrane</keyword>
<dbReference type="Pfam" id="PF00873">
    <property type="entry name" value="ACR_tran"/>
    <property type="match status" value="1"/>
</dbReference>
<feature type="region of interest" description="Disordered" evidence="1">
    <location>
        <begin position="96"/>
        <end position="126"/>
    </location>
</feature>
<name>A0A9D7SDB5_9BACT</name>
<feature type="transmembrane region" description="Helical" evidence="2">
    <location>
        <begin position="249"/>
        <end position="269"/>
    </location>
</feature>
<proteinExistence type="predicted"/>